<evidence type="ECO:0000313" key="3">
    <source>
        <dbReference type="Proteomes" id="UP000324222"/>
    </source>
</evidence>
<comment type="caution">
    <text evidence="2">The sequence shown here is derived from an EMBL/GenBank/DDBJ whole genome shotgun (WGS) entry which is preliminary data.</text>
</comment>
<organism evidence="2 3">
    <name type="scientific">Portunus trituberculatus</name>
    <name type="common">Swimming crab</name>
    <name type="synonym">Neptunus trituberculatus</name>
    <dbReference type="NCBI Taxonomy" id="210409"/>
    <lineage>
        <taxon>Eukaryota</taxon>
        <taxon>Metazoa</taxon>
        <taxon>Ecdysozoa</taxon>
        <taxon>Arthropoda</taxon>
        <taxon>Crustacea</taxon>
        <taxon>Multicrustacea</taxon>
        <taxon>Malacostraca</taxon>
        <taxon>Eumalacostraca</taxon>
        <taxon>Eucarida</taxon>
        <taxon>Decapoda</taxon>
        <taxon>Pleocyemata</taxon>
        <taxon>Brachyura</taxon>
        <taxon>Eubrachyura</taxon>
        <taxon>Portunoidea</taxon>
        <taxon>Portunidae</taxon>
        <taxon>Portuninae</taxon>
        <taxon>Portunus</taxon>
    </lineage>
</organism>
<sequence length="99" mass="11485">MRSPLHPATPHPLERPPYTLHLLTLPTLPTFLAITHLKHDRPPRDARNRSSMRRSEEKESCRCRVRCQPSLVELMALPAWHYKREGGRKNEGGEESHFA</sequence>
<feature type="region of interest" description="Disordered" evidence="1">
    <location>
        <begin position="36"/>
        <end position="60"/>
    </location>
</feature>
<gene>
    <name evidence="2" type="ORF">E2C01_057780</name>
</gene>
<evidence type="ECO:0000313" key="2">
    <source>
        <dbReference type="EMBL" id="MPC63678.1"/>
    </source>
</evidence>
<keyword evidence="3" id="KW-1185">Reference proteome</keyword>
<feature type="compositionally biased region" description="Basic and acidic residues" evidence="1">
    <location>
        <begin position="40"/>
        <end position="60"/>
    </location>
</feature>
<proteinExistence type="predicted"/>
<dbReference type="EMBL" id="VSRR010021127">
    <property type="protein sequence ID" value="MPC63678.1"/>
    <property type="molecule type" value="Genomic_DNA"/>
</dbReference>
<name>A0A5B7H3J6_PORTR</name>
<protein>
    <submittedName>
        <fullName evidence="2">Uncharacterized protein</fullName>
    </submittedName>
</protein>
<accession>A0A5B7H3J6</accession>
<dbReference type="AlphaFoldDB" id="A0A5B7H3J6"/>
<dbReference type="Proteomes" id="UP000324222">
    <property type="component" value="Unassembled WGS sequence"/>
</dbReference>
<reference evidence="2 3" key="1">
    <citation type="submission" date="2019-05" db="EMBL/GenBank/DDBJ databases">
        <title>Another draft genome of Portunus trituberculatus and its Hox gene families provides insights of decapod evolution.</title>
        <authorList>
            <person name="Jeong J.-H."/>
            <person name="Song I."/>
            <person name="Kim S."/>
            <person name="Choi T."/>
            <person name="Kim D."/>
            <person name="Ryu S."/>
            <person name="Kim W."/>
        </authorList>
    </citation>
    <scope>NUCLEOTIDE SEQUENCE [LARGE SCALE GENOMIC DNA]</scope>
    <source>
        <tissue evidence="2">Muscle</tissue>
    </source>
</reference>
<evidence type="ECO:0000256" key="1">
    <source>
        <dbReference type="SAM" id="MobiDB-lite"/>
    </source>
</evidence>